<dbReference type="AlphaFoldDB" id="A0A3D4VDE8"/>
<gene>
    <name evidence="1" type="ORF">DGD08_18210</name>
</gene>
<dbReference type="EMBL" id="DPIY01000012">
    <property type="protein sequence ID" value="HCT59139.1"/>
    <property type="molecule type" value="Genomic_DNA"/>
</dbReference>
<proteinExistence type="predicted"/>
<reference evidence="1 2" key="1">
    <citation type="journal article" date="2018" name="Nat. Biotechnol.">
        <title>A standardized bacterial taxonomy based on genome phylogeny substantially revises the tree of life.</title>
        <authorList>
            <person name="Parks D.H."/>
            <person name="Chuvochina M."/>
            <person name="Waite D.W."/>
            <person name="Rinke C."/>
            <person name="Skarshewski A."/>
            <person name="Chaumeil P.A."/>
            <person name="Hugenholtz P."/>
        </authorList>
    </citation>
    <scope>NUCLEOTIDE SEQUENCE [LARGE SCALE GENOMIC DNA]</scope>
    <source>
        <strain evidence="1">UBA8844</strain>
    </source>
</reference>
<protein>
    <submittedName>
        <fullName evidence="1">Uncharacterized protein</fullName>
    </submittedName>
</protein>
<organism evidence="1 2">
    <name type="scientific">Gemmatimonas aurantiaca</name>
    <dbReference type="NCBI Taxonomy" id="173480"/>
    <lineage>
        <taxon>Bacteria</taxon>
        <taxon>Pseudomonadati</taxon>
        <taxon>Gemmatimonadota</taxon>
        <taxon>Gemmatimonadia</taxon>
        <taxon>Gemmatimonadales</taxon>
        <taxon>Gemmatimonadaceae</taxon>
        <taxon>Gemmatimonas</taxon>
    </lineage>
</organism>
<dbReference type="Proteomes" id="UP000264071">
    <property type="component" value="Unassembled WGS sequence"/>
</dbReference>
<name>A0A3D4VDE8_9BACT</name>
<evidence type="ECO:0000313" key="2">
    <source>
        <dbReference type="Proteomes" id="UP000264071"/>
    </source>
</evidence>
<evidence type="ECO:0000313" key="1">
    <source>
        <dbReference type="EMBL" id="HCT59139.1"/>
    </source>
</evidence>
<comment type="caution">
    <text evidence="1">The sequence shown here is derived from an EMBL/GenBank/DDBJ whole genome shotgun (WGS) entry which is preliminary data.</text>
</comment>
<sequence>MNIREHFIVEVDGFEGERSRIELSDASGKPLRMLYCIATRNEASGVLQFVDYGYETLEEARAAWPNAS</sequence>
<accession>A0A3D4VDE8</accession>